<sequence>MKEAAARRQPLLRTGILIPKDIRLGMYYHRVQSELGPFSSK</sequence>
<proteinExistence type="predicted"/>
<accession>A0A3D9SE75</accession>
<keyword evidence="2" id="KW-1185">Reference proteome</keyword>
<dbReference type="Proteomes" id="UP000256304">
    <property type="component" value="Unassembled WGS sequence"/>
</dbReference>
<dbReference type="EMBL" id="QTTN01000002">
    <property type="protein sequence ID" value="REE93159.1"/>
    <property type="molecule type" value="Genomic_DNA"/>
</dbReference>
<dbReference type="AlphaFoldDB" id="A0A3D9SE75"/>
<organism evidence="1 2">
    <name type="scientific">Paenibacillus taihuensis</name>
    <dbReference type="NCBI Taxonomy" id="1156355"/>
    <lineage>
        <taxon>Bacteria</taxon>
        <taxon>Bacillati</taxon>
        <taxon>Bacillota</taxon>
        <taxon>Bacilli</taxon>
        <taxon>Bacillales</taxon>
        <taxon>Paenibacillaceae</taxon>
        <taxon>Paenibacillus</taxon>
    </lineage>
</organism>
<evidence type="ECO:0000313" key="2">
    <source>
        <dbReference type="Proteomes" id="UP000256304"/>
    </source>
</evidence>
<reference evidence="1 2" key="1">
    <citation type="submission" date="2018-08" db="EMBL/GenBank/DDBJ databases">
        <title>Genomic Encyclopedia of Type Strains, Phase III (KMG-III): the genomes of soil and plant-associated and newly described type strains.</title>
        <authorList>
            <person name="Whitman W."/>
        </authorList>
    </citation>
    <scope>NUCLEOTIDE SEQUENCE [LARGE SCALE GENOMIC DNA]</scope>
    <source>
        <strain evidence="1 2">CGMCC 1.10966</strain>
    </source>
</reference>
<comment type="caution">
    <text evidence="1">The sequence shown here is derived from an EMBL/GenBank/DDBJ whole genome shotgun (WGS) entry which is preliminary data.</text>
</comment>
<protein>
    <submittedName>
        <fullName evidence="1">Uncharacterized protein</fullName>
    </submittedName>
</protein>
<gene>
    <name evidence="1" type="ORF">A8990_102246</name>
</gene>
<name>A0A3D9SE75_9BACL</name>
<evidence type="ECO:0000313" key="1">
    <source>
        <dbReference type="EMBL" id="REE93159.1"/>
    </source>
</evidence>